<protein>
    <submittedName>
        <fullName evidence="1">Uncharacterized protein</fullName>
    </submittedName>
</protein>
<evidence type="ECO:0000313" key="2">
    <source>
        <dbReference type="Proteomes" id="UP001472677"/>
    </source>
</evidence>
<evidence type="ECO:0000313" key="1">
    <source>
        <dbReference type="EMBL" id="KAK8512014.1"/>
    </source>
</evidence>
<reference evidence="1 2" key="1">
    <citation type="journal article" date="2024" name="G3 (Bethesda)">
        <title>Genome assembly of Hibiscus sabdariffa L. provides insights into metabolisms of medicinal natural products.</title>
        <authorList>
            <person name="Kim T."/>
        </authorList>
    </citation>
    <scope>NUCLEOTIDE SEQUENCE [LARGE SCALE GENOMIC DNA]</scope>
    <source>
        <strain evidence="1">TK-2024</strain>
        <tissue evidence="1">Old leaves</tissue>
    </source>
</reference>
<name>A0ABR2BY13_9ROSI</name>
<comment type="caution">
    <text evidence="1">The sequence shown here is derived from an EMBL/GenBank/DDBJ whole genome shotgun (WGS) entry which is preliminary data.</text>
</comment>
<keyword evidence="2" id="KW-1185">Reference proteome</keyword>
<dbReference type="Proteomes" id="UP001472677">
    <property type="component" value="Unassembled WGS sequence"/>
</dbReference>
<accession>A0ABR2BY13</accession>
<organism evidence="1 2">
    <name type="scientific">Hibiscus sabdariffa</name>
    <name type="common">roselle</name>
    <dbReference type="NCBI Taxonomy" id="183260"/>
    <lineage>
        <taxon>Eukaryota</taxon>
        <taxon>Viridiplantae</taxon>
        <taxon>Streptophyta</taxon>
        <taxon>Embryophyta</taxon>
        <taxon>Tracheophyta</taxon>
        <taxon>Spermatophyta</taxon>
        <taxon>Magnoliopsida</taxon>
        <taxon>eudicotyledons</taxon>
        <taxon>Gunneridae</taxon>
        <taxon>Pentapetalae</taxon>
        <taxon>rosids</taxon>
        <taxon>malvids</taxon>
        <taxon>Malvales</taxon>
        <taxon>Malvaceae</taxon>
        <taxon>Malvoideae</taxon>
        <taxon>Hibiscus</taxon>
    </lineage>
</organism>
<gene>
    <name evidence="1" type="ORF">V6N12_074698</name>
</gene>
<proteinExistence type="predicted"/>
<sequence>MTKGDDKRNEEDCRVQLTKEGSMPENLLQVKANSTLILQARSVTVGTKNLRHCLNPNQGSFHTYIKDSRCLNRVVHCEVLESAGHNPIVEDKDADLGCELDSCCNIDC</sequence>
<dbReference type="EMBL" id="JBBPBM010000076">
    <property type="protein sequence ID" value="KAK8512014.1"/>
    <property type="molecule type" value="Genomic_DNA"/>
</dbReference>